<comment type="caution">
    <text evidence="1">The sequence shown here is derived from an EMBL/GenBank/DDBJ whole genome shotgun (WGS) entry which is preliminary data.</text>
</comment>
<name>A0A438E930_VITVI</name>
<evidence type="ECO:0000313" key="1">
    <source>
        <dbReference type="EMBL" id="RVW44132.1"/>
    </source>
</evidence>
<sequence>MLRDYQREFKKLGNKMFKPRSLKKAINLARMRDKKLTRQQWFKQPPTTRALLTLPQTTLVTPATPTVPIKRLTWDEMQRRRA</sequence>
<dbReference type="AlphaFoldDB" id="A0A438E930"/>
<organism evidence="1 2">
    <name type="scientific">Vitis vinifera</name>
    <name type="common">Grape</name>
    <dbReference type="NCBI Taxonomy" id="29760"/>
    <lineage>
        <taxon>Eukaryota</taxon>
        <taxon>Viridiplantae</taxon>
        <taxon>Streptophyta</taxon>
        <taxon>Embryophyta</taxon>
        <taxon>Tracheophyta</taxon>
        <taxon>Spermatophyta</taxon>
        <taxon>Magnoliopsida</taxon>
        <taxon>eudicotyledons</taxon>
        <taxon>Gunneridae</taxon>
        <taxon>Pentapetalae</taxon>
        <taxon>rosids</taxon>
        <taxon>Vitales</taxon>
        <taxon>Vitaceae</taxon>
        <taxon>Viteae</taxon>
        <taxon>Vitis</taxon>
    </lineage>
</organism>
<dbReference type="EMBL" id="QGNW01001361">
    <property type="protein sequence ID" value="RVW44132.1"/>
    <property type="molecule type" value="Genomic_DNA"/>
</dbReference>
<protein>
    <submittedName>
        <fullName evidence="1">Uncharacterized protein</fullName>
    </submittedName>
</protein>
<reference evidence="1 2" key="1">
    <citation type="journal article" date="2018" name="PLoS Genet.">
        <title>Population sequencing reveals clonal diversity and ancestral inbreeding in the grapevine cultivar Chardonnay.</title>
        <authorList>
            <person name="Roach M.J."/>
            <person name="Johnson D.L."/>
            <person name="Bohlmann J."/>
            <person name="van Vuuren H.J."/>
            <person name="Jones S.J."/>
            <person name="Pretorius I.S."/>
            <person name="Schmidt S.A."/>
            <person name="Borneman A.R."/>
        </authorList>
    </citation>
    <scope>NUCLEOTIDE SEQUENCE [LARGE SCALE GENOMIC DNA]</scope>
    <source>
        <strain evidence="2">cv. Chardonnay</strain>
        <tissue evidence="1">Leaf</tissue>
    </source>
</reference>
<accession>A0A438E930</accession>
<gene>
    <name evidence="1" type="ORF">CK203_108470</name>
</gene>
<evidence type="ECO:0000313" key="2">
    <source>
        <dbReference type="Proteomes" id="UP000288805"/>
    </source>
</evidence>
<proteinExistence type="predicted"/>
<dbReference type="Proteomes" id="UP000288805">
    <property type="component" value="Unassembled WGS sequence"/>
</dbReference>